<reference evidence="1" key="1">
    <citation type="submission" date="2022-09" db="EMBL/GenBank/DDBJ databases">
        <title>Genomic of Burkholderia gladioli.</title>
        <authorList>
            <person name="Wu H."/>
        </authorList>
    </citation>
    <scope>NUCLEOTIDE SEQUENCE</scope>
    <source>
        <strain evidence="1">ZN-S4</strain>
    </source>
</reference>
<dbReference type="RefSeq" id="WP_260531555.1">
    <property type="nucleotide sequence ID" value="NZ_CP104215.1"/>
</dbReference>
<evidence type="ECO:0000313" key="1">
    <source>
        <dbReference type="EMBL" id="UWX72535.1"/>
    </source>
</evidence>
<evidence type="ECO:0000313" key="2">
    <source>
        <dbReference type="Proteomes" id="UP001059745"/>
    </source>
</evidence>
<dbReference type="AlphaFoldDB" id="A0AB38TXW7"/>
<proteinExistence type="predicted"/>
<dbReference type="EMBL" id="CP104215">
    <property type="protein sequence ID" value="UWX72535.1"/>
    <property type="molecule type" value="Genomic_DNA"/>
</dbReference>
<accession>A0AB38TXW7</accession>
<name>A0AB38TXW7_BURGA</name>
<gene>
    <name evidence="1" type="ORF">NYZ96_29365</name>
</gene>
<organism evidence="1 2">
    <name type="scientific">Burkholderia gladioli</name>
    <name type="common">Pseudomonas marginata</name>
    <name type="synonym">Phytomonas marginata</name>
    <dbReference type="NCBI Taxonomy" id="28095"/>
    <lineage>
        <taxon>Bacteria</taxon>
        <taxon>Pseudomonadati</taxon>
        <taxon>Pseudomonadota</taxon>
        <taxon>Betaproteobacteria</taxon>
        <taxon>Burkholderiales</taxon>
        <taxon>Burkholderiaceae</taxon>
        <taxon>Burkholderia</taxon>
    </lineage>
</organism>
<dbReference type="Proteomes" id="UP001059745">
    <property type="component" value="Chromosome 2"/>
</dbReference>
<protein>
    <submittedName>
        <fullName evidence="1">Uncharacterized protein</fullName>
    </submittedName>
</protein>
<sequence length="110" mass="11851">MQKARIIVASGATMCFLGIMEYGGASRVSPRRIPARSRAVTNGTILDEVVPFFILGSVDPLTISRPGKAIVSSSQGQSHQREPLFASALAISANRRFASRIAEDSFCFSF</sequence>